<dbReference type="PROSITE" id="PS50110">
    <property type="entry name" value="RESPONSE_REGULATORY"/>
    <property type="match status" value="1"/>
</dbReference>
<dbReference type="InterPro" id="IPR003661">
    <property type="entry name" value="HisK_dim/P_dom"/>
</dbReference>
<dbReference type="OrthoDB" id="9811930at2"/>
<dbReference type="AlphaFoldDB" id="A0A0S4L8X5"/>
<reference evidence="5 6" key="1">
    <citation type="submission" date="2015-10" db="EMBL/GenBank/DDBJ databases">
        <authorList>
            <person name="Gilbert D.G."/>
        </authorList>
    </citation>
    <scope>NUCLEOTIDE SEQUENCE [LARGE SCALE GENOMIC DNA]</scope>
    <source>
        <strain evidence="5">COMA1</strain>
    </source>
</reference>
<evidence type="ECO:0000256" key="3">
    <source>
        <dbReference type="PROSITE-ProRule" id="PRU00169"/>
    </source>
</evidence>
<protein>
    <recommendedName>
        <fullName evidence="2">histidine kinase</fullName>
        <ecNumber evidence="2">2.7.13.3</ecNumber>
    </recommendedName>
</protein>
<dbReference type="Proteomes" id="UP000199032">
    <property type="component" value="Unassembled WGS sequence"/>
</dbReference>
<dbReference type="InterPro" id="IPR011006">
    <property type="entry name" value="CheY-like_superfamily"/>
</dbReference>
<dbReference type="InterPro" id="IPR036097">
    <property type="entry name" value="HisK_dim/P_sf"/>
</dbReference>
<dbReference type="EMBL" id="CZQA01000001">
    <property type="protein sequence ID" value="CUS34147.1"/>
    <property type="molecule type" value="Genomic_DNA"/>
</dbReference>
<dbReference type="SUPFAM" id="SSF47384">
    <property type="entry name" value="Homodimeric domain of signal transducing histidine kinase"/>
    <property type="match status" value="1"/>
</dbReference>
<dbReference type="STRING" id="1742972.COMA1_11550"/>
<keyword evidence="6" id="KW-1185">Reference proteome</keyword>
<dbReference type="Pfam" id="PF00072">
    <property type="entry name" value="Response_reg"/>
    <property type="match status" value="1"/>
</dbReference>
<accession>A0A0S4L8X5</accession>
<evidence type="ECO:0000313" key="6">
    <source>
        <dbReference type="Proteomes" id="UP000199032"/>
    </source>
</evidence>
<feature type="domain" description="Response regulatory" evidence="4">
    <location>
        <begin position="10"/>
        <end position="127"/>
    </location>
</feature>
<evidence type="ECO:0000313" key="5">
    <source>
        <dbReference type="EMBL" id="CUS34147.1"/>
    </source>
</evidence>
<sequence length="228" mass="24340">MLTELSSSSAALLIEPDPDLVRTFRELIVLAYHSSATLDVVFSLEEGLTYLETHHVSVILMDLSLPGNSGREAVERVRARAMSSAIIGFHQTSDPTKLSDAIRAGAHEVLPIIPPSAETLRLSITSALIRAARPQLVTERVPSTEALPTSSFPLTKVAHDLNNCLTSINGFTDILLARLSAEDPSQYCAGQIKLACTRAAGLIKQLPQITTTAPAPHLSKPANNASAT</sequence>
<keyword evidence="3" id="KW-0597">Phosphoprotein</keyword>
<name>A0A0S4L8X5_9BACT</name>
<evidence type="ECO:0000256" key="2">
    <source>
        <dbReference type="ARBA" id="ARBA00012438"/>
    </source>
</evidence>
<dbReference type="Gene3D" id="3.40.50.2300">
    <property type="match status" value="1"/>
</dbReference>
<dbReference type="EC" id="2.7.13.3" evidence="2"/>
<dbReference type="CDD" id="cd00082">
    <property type="entry name" value="HisKA"/>
    <property type="match status" value="1"/>
</dbReference>
<proteinExistence type="predicted"/>
<organism evidence="5 6">
    <name type="scientific">Candidatus Nitrospira nitrosa</name>
    <dbReference type="NCBI Taxonomy" id="1742972"/>
    <lineage>
        <taxon>Bacteria</taxon>
        <taxon>Pseudomonadati</taxon>
        <taxon>Nitrospirota</taxon>
        <taxon>Nitrospiria</taxon>
        <taxon>Nitrospirales</taxon>
        <taxon>Nitrospiraceae</taxon>
        <taxon>Nitrospira</taxon>
    </lineage>
</organism>
<comment type="catalytic activity">
    <reaction evidence="1">
        <text>ATP + protein L-histidine = ADP + protein N-phospho-L-histidine.</text>
        <dbReference type="EC" id="2.7.13.3"/>
    </reaction>
</comment>
<dbReference type="SUPFAM" id="SSF52172">
    <property type="entry name" value="CheY-like"/>
    <property type="match status" value="1"/>
</dbReference>
<gene>
    <name evidence="5" type="ORF">COMA1_11550</name>
</gene>
<dbReference type="GO" id="GO:0000155">
    <property type="term" value="F:phosphorelay sensor kinase activity"/>
    <property type="evidence" value="ECO:0007669"/>
    <property type="project" value="InterPro"/>
</dbReference>
<feature type="modified residue" description="4-aspartylphosphate" evidence="3">
    <location>
        <position position="62"/>
    </location>
</feature>
<dbReference type="InterPro" id="IPR001789">
    <property type="entry name" value="Sig_transdc_resp-reg_receiver"/>
</dbReference>
<evidence type="ECO:0000259" key="4">
    <source>
        <dbReference type="PROSITE" id="PS50110"/>
    </source>
</evidence>
<dbReference type="RefSeq" id="WP_090745958.1">
    <property type="nucleotide sequence ID" value="NZ_CZQA01000001.1"/>
</dbReference>
<dbReference type="Gene3D" id="1.10.287.130">
    <property type="match status" value="1"/>
</dbReference>
<evidence type="ECO:0000256" key="1">
    <source>
        <dbReference type="ARBA" id="ARBA00000085"/>
    </source>
</evidence>